<dbReference type="EC" id="3.4.11.18" evidence="6"/>
<proteinExistence type="inferred from homology"/>
<dbReference type="InterPro" id="IPR002467">
    <property type="entry name" value="Pept_M24A_MAP1"/>
</dbReference>
<reference evidence="8 9" key="1">
    <citation type="submission" date="2016-03" db="EMBL/GenBank/DDBJ databases">
        <title>Comparative genomics of the ectomycorrhizal sister species Rhizopogon vinicolor and Rhizopogon vesiculosus (Basidiomycota: Boletales) reveals a divergence of the mating type B locus.</title>
        <authorList>
            <person name="Mujic A.B."/>
            <person name="Kuo A."/>
            <person name="Tritt A."/>
            <person name="Lipzen A."/>
            <person name="Chen C."/>
            <person name="Johnson J."/>
            <person name="Sharma A."/>
            <person name="Barry K."/>
            <person name="Grigoriev I.V."/>
            <person name="Spatafora J.W."/>
        </authorList>
    </citation>
    <scope>NUCLEOTIDE SEQUENCE [LARGE SCALE GENOMIC DNA]</scope>
    <source>
        <strain evidence="8 9">AM-OR11-056</strain>
    </source>
</reference>
<feature type="binding site" evidence="5">
    <location>
        <position position="181"/>
    </location>
    <ligand>
        <name>substrate</name>
    </ligand>
</feature>
<feature type="binding site" evidence="5">
    <location>
        <position position="279"/>
    </location>
    <ligand>
        <name>substrate</name>
    </ligand>
</feature>
<evidence type="ECO:0000256" key="2">
    <source>
        <dbReference type="ARBA" id="ARBA00022670"/>
    </source>
</evidence>
<dbReference type="OrthoDB" id="3209743at2759"/>
<feature type="binding site" evidence="5">
    <location>
        <position position="336"/>
    </location>
    <ligand>
        <name>a divalent metal cation</name>
        <dbReference type="ChEBI" id="CHEBI:60240"/>
        <label>2</label>
        <note>catalytic</note>
    </ligand>
</feature>
<accession>A0A1J8Q9C6</accession>
<comment type="similarity">
    <text evidence="5">Belongs to the peptidase M24A family. Methionine aminopeptidase type 1 subfamily.</text>
</comment>
<evidence type="ECO:0000256" key="1">
    <source>
        <dbReference type="ARBA" id="ARBA00022438"/>
    </source>
</evidence>
<dbReference type="GO" id="GO:0070006">
    <property type="term" value="F:metalloaminopeptidase activity"/>
    <property type="evidence" value="ECO:0007669"/>
    <property type="project" value="UniProtKB-UniRule"/>
</dbReference>
<gene>
    <name evidence="8" type="ORF">AZE42_06749</name>
</gene>
<dbReference type="GO" id="GO:0004239">
    <property type="term" value="F:initiator methionyl aminopeptidase activity"/>
    <property type="evidence" value="ECO:0007669"/>
    <property type="project" value="UniProtKB-UniRule"/>
</dbReference>
<evidence type="ECO:0000313" key="8">
    <source>
        <dbReference type="EMBL" id="OJA09888.1"/>
    </source>
</evidence>
<comment type="cofactor">
    <cofactor evidence="5">
        <name>Co(2+)</name>
        <dbReference type="ChEBI" id="CHEBI:48828"/>
    </cofactor>
    <cofactor evidence="5">
        <name>Zn(2+)</name>
        <dbReference type="ChEBI" id="CHEBI:29105"/>
    </cofactor>
    <cofactor evidence="5">
        <name>Mn(2+)</name>
        <dbReference type="ChEBI" id="CHEBI:29035"/>
    </cofactor>
    <cofactor evidence="5">
        <name>Fe(2+)</name>
        <dbReference type="ChEBI" id="CHEBI:29033"/>
    </cofactor>
    <text evidence="5">Binds 2 divalent metal cations per subunit. Has a high-affinity and a low affinity metal-binding site. The true nature of the physiological cofactor is under debate. The enzyme is active with cobalt, zinc, manganese or divalent iron ions. Most likely, methionine aminopeptidases function as mononuclear Fe(2+)-metalloproteases under physiological conditions, and the catalytically relevant metal-binding site has been assigned to the histidine-containing high-affinity site.</text>
</comment>
<dbReference type="GO" id="GO:0046872">
    <property type="term" value="F:metal ion binding"/>
    <property type="evidence" value="ECO:0007669"/>
    <property type="project" value="UniProtKB-UniRule"/>
</dbReference>
<dbReference type="PANTHER" id="PTHR43330">
    <property type="entry name" value="METHIONINE AMINOPEPTIDASE"/>
    <property type="match status" value="1"/>
</dbReference>
<feature type="binding site" evidence="5">
    <location>
        <position position="209"/>
    </location>
    <ligand>
        <name>a divalent metal cation</name>
        <dbReference type="ChEBI" id="CHEBI:60240"/>
        <label>2</label>
        <note>catalytic</note>
    </ligand>
</feature>
<dbReference type="GO" id="GO:0006508">
    <property type="term" value="P:proteolysis"/>
    <property type="evidence" value="ECO:0007669"/>
    <property type="project" value="UniProtKB-KW"/>
</dbReference>
<evidence type="ECO:0000256" key="5">
    <source>
        <dbReference type="HAMAP-Rule" id="MF_03174"/>
    </source>
</evidence>
<sequence length="351" mass="38551">MIMNLLHSRLLRSVSTVSGHWRPTCLKRCITTSHSVNPEDLQGVEDFGAYNVILPEEPFVWGVSHITLRSVPDHIVRPRYALQHDRSMSLSQSEPVHEEHYDGDGRIKLGSVEEKRMRAAATFARNVRKYAGSLVQPGVTTNSIDAAIHDFIIAHDAYPSPLSYKGFPRSCCTSVNNVVSHGIPDDRPLHDGDIINIDITVYLNQYHGDTSETFIVGDVDEPGRDLVRATNAALEAGIAACGPGRPFNAIGRAIHEATRNTRYAVCPAFAGHGIGTVFHRPPWIQHTLNDEPGVMLPGHCFTIEPAVIQGSNPSVWLFPDGWTASTENCARSAQAEHMILITETGADVLTR</sequence>
<keyword evidence="4 5" id="KW-0378">Hydrolase</keyword>
<comment type="caution">
    <text evidence="8">The sequence shown here is derived from an EMBL/GenBank/DDBJ whole genome shotgun (WGS) entry which is preliminary data.</text>
</comment>
<keyword evidence="9" id="KW-1185">Reference proteome</keyword>
<dbReference type="CDD" id="cd01086">
    <property type="entry name" value="MetAP1"/>
    <property type="match status" value="1"/>
</dbReference>
<feature type="binding site" evidence="5">
    <location>
        <position position="272"/>
    </location>
    <ligand>
        <name>a divalent metal cation</name>
        <dbReference type="ChEBI" id="CHEBI:60240"/>
        <label>2</label>
        <note>catalytic</note>
    </ligand>
</feature>
<comment type="function">
    <text evidence="6">Cotranslationally removes the N-terminal methionine from nascent proteins. The N-terminal methionine is often cleaved when the second residue in the primary sequence is small and uncharged (Met-Ala-, Cys, Gly, Pro, Ser, Thr, or Val).</text>
</comment>
<keyword evidence="3 5" id="KW-0479">Metal-binding</keyword>
<protein>
    <recommendedName>
        <fullName evidence="6">Methionine aminopeptidase</fullName>
        <ecNumber evidence="6">3.4.11.18</ecNumber>
    </recommendedName>
</protein>
<evidence type="ECO:0000259" key="7">
    <source>
        <dbReference type="Pfam" id="PF00557"/>
    </source>
</evidence>
<feature type="domain" description="Peptidase M24" evidence="7">
    <location>
        <begin position="116"/>
        <end position="343"/>
    </location>
</feature>
<organism evidence="8 9">
    <name type="scientific">Rhizopogon vesiculosus</name>
    <dbReference type="NCBI Taxonomy" id="180088"/>
    <lineage>
        <taxon>Eukaryota</taxon>
        <taxon>Fungi</taxon>
        <taxon>Dikarya</taxon>
        <taxon>Basidiomycota</taxon>
        <taxon>Agaricomycotina</taxon>
        <taxon>Agaricomycetes</taxon>
        <taxon>Agaricomycetidae</taxon>
        <taxon>Boletales</taxon>
        <taxon>Suillineae</taxon>
        <taxon>Rhizopogonaceae</taxon>
        <taxon>Rhizopogon</taxon>
    </lineage>
</organism>
<keyword evidence="2 5" id="KW-0645">Protease</keyword>
<dbReference type="Proteomes" id="UP000183567">
    <property type="component" value="Unassembled WGS sequence"/>
</dbReference>
<dbReference type="InterPro" id="IPR000994">
    <property type="entry name" value="Pept_M24"/>
</dbReference>
<dbReference type="InterPro" id="IPR036005">
    <property type="entry name" value="Creatinase/aminopeptidase-like"/>
</dbReference>
<dbReference type="NCBIfam" id="TIGR00500">
    <property type="entry name" value="met_pdase_I"/>
    <property type="match status" value="1"/>
</dbReference>
<dbReference type="HAMAP" id="MF_01974">
    <property type="entry name" value="MetAP_1"/>
    <property type="match status" value="1"/>
</dbReference>
<evidence type="ECO:0000256" key="4">
    <source>
        <dbReference type="ARBA" id="ARBA00022801"/>
    </source>
</evidence>
<dbReference type="Gene3D" id="3.90.230.10">
    <property type="entry name" value="Creatinase/methionine aminopeptidase superfamily"/>
    <property type="match status" value="1"/>
</dbReference>
<feature type="binding site" evidence="5">
    <location>
        <position position="209"/>
    </location>
    <ligand>
        <name>a divalent metal cation</name>
        <dbReference type="ChEBI" id="CHEBI:60240"/>
        <label>1</label>
    </ligand>
</feature>
<dbReference type="PRINTS" id="PR00599">
    <property type="entry name" value="MAPEPTIDASE"/>
</dbReference>
<feature type="binding site" evidence="5">
    <location>
        <position position="198"/>
    </location>
    <ligand>
        <name>a divalent metal cation</name>
        <dbReference type="ChEBI" id="CHEBI:60240"/>
        <label>1</label>
    </ligand>
</feature>
<dbReference type="PANTHER" id="PTHR43330:SF8">
    <property type="entry name" value="METHIONINE AMINOPEPTIDASE 1D, MITOCHONDRIAL"/>
    <property type="match status" value="1"/>
</dbReference>
<evidence type="ECO:0000256" key="6">
    <source>
        <dbReference type="RuleBase" id="RU003653"/>
    </source>
</evidence>
<dbReference type="AlphaFoldDB" id="A0A1J8Q9C6"/>
<keyword evidence="1 5" id="KW-0031">Aminopeptidase</keyword>
<dbReference type="Pfam" id="PF00557">
    <property type="entry name" value="Peptidase_M24"/>
    <property type="match status" value="1"/>
</dbReference>
<dbReference type="STRING" id="180088.A0A1J8Q9C6"/>
<dbReference type="SUPFAM" id="SSF55920">
    <property type="entry name" value="Creatinase/aminopeptidase"/>
    <property type="match status" value="1"/>
</dbReference>
<comment type="catalytic activity">
    <reaction evidence="5 6">
        <text>Release of N-terminal amino acids, preferentially methionine, from peptides and arylamides.</text>
        <dbReference type="EC" id="3.4.11.18"/>
    </reaction>
</comment>
<feature type="binding site" evidence="5">
    <location>
        <position position="304"/>
    </location>
    <ligand>
        <name>a divalent metal cation</name>
        <dbReference type="ChEBI" id="CHEBI:60240"/>
        <label>2</label>
        <note>catalytic</note>
    </ligand>
</feature>
<evidence type="ECO:0000256" key="3">
    <source>
        <dbReference type="ARBA" id="ARBA00022723"/>
    </source>
</evidence>
<dbReference type="EMBL" id="LVVM01005726">
    <property type="protein sequence ID" value="OJA09888.1"/>
    <property type="molecule type" value="Genomic_DNA"/>
</dbReference>
<dbReference type="InterPro" id="IPR001714">
    <property type="entry name" value="Pept_M24_MAP"/>
</dbReference>
<feature type="binding site" evidence="5">
    <location>
        <position position="336"/>
    </location>
    <ligand>
        <name>a divalent metal cation</name>
        <dbReference type="ChEBI" id="CHEBI:60240"/>
        <label>1</label>
    </ligand>
</feature>
<evidence type="ECO:0000313" key="9">
    <source>
        <dbReference type="Proteomes" id="UP000183567"/>
    </source>
</evidence>
<name>A0A1J8Q9C6_9AGAM</name>